<protein>
    <recommendedName>
        <fullName evidence="4">Flagellar hook-length control protein FliK</fullName>
    </recommendedName>
</protein>
<comment type="caution">
    <text evidence="2">The sequence shown here is derived from an EMBL/GenBank/DDBJ whole genome shotgun (WGS) entry which is preliminary data.</text>
</comment>
<dbReference type="EMBL" id="BSKO01000001">
    <property type="protein sequence ID" value="GLO65977.1"/>
    <property type="molecule type" value="Genomic_DNA"/>
</dbReference>
<accession>A0ABQ5TIR5</accession>
<organism evidence="2 3">
    <name type="scientific">Oceanobacillus kimchii</name>
    <dbReference type="NCBI Taxonomy" id="746691"/>
    <lineage>
        <taxon>Bacteria</taxon>
        <taxon>Bacillati</taxon>
        <taxon>Bacillota</taxon>
        <taxon>Bacilli</taxon>
        <taxon>Bacillales</taxon>
        <taxon>Bacillaceae</taxon>
        <taxon>Oceanobacillus</taxon>
    </lineage>
</organism>
<reference evidence="2 3" key="1">
    <citation type="submission" date="2023-02" db="EMBL/GenBank/DDBJ databases">
        <title>Oceanobacillus kimchii IFOP_LL358 isolated form Alexandrium catenella lab strain.</title>
        <authorList>
            <person name="Gajardo G."/>
            <person name="Ueki S."/>
            <person name="Maruyama F."/>
        </authorList>
    </citation>
    <scope>NUCLEOTIDE SEQUENCE [LARGE SCALE GENOMIC DNA]</scope>
    <source>
        <strain evidence="2 3">IFOP_LL358</strain>
    </source>
</reference>
<evidence type="ECO:0000313" key="2">
    <source>
        <dbReference type="EMBL" id="GLO65977.1"/>
    </source>
</evidence>
<feature type="region of interest" description="Disordered" evidence="1">
    <location>
        <begin position="561"/>
        <end position="585"/>
    </location>
</feature>
<gene>
    <name evidence="2" type="primary">ylqG</name>
    <name evidence="2" type="ORF">MACH08_17610</name>
</gene>
<evidence type="ECO:0000313" key="3">
    <source>
        <dbReference type="Proteomes" id="UP001275436"/>
    </source>
</evidence>
<evidence type="ECO:0008006" key="4">
    <source>
        <dbReference type="Google" id="ProtNLM"/>
    </source>
</evidence>
<keyword evidence="3" id="KW-1185">Reference proteome</keyword>
<name>A0ABQ5TIR5_9BACI</name>
<dbReference type="RefSeq" id="WP_317957963.1">
    <property type="nucleotide sequence ID" value="NZ_BSKO01000001.1"/>
</dbReference>
<evidence type="ECO:0000256" key="1">
    <source>
        <dbReference type="SAM" id="MobiDB-lite"/>
    </source>
</evidence>
<dbReference type="Proteomes" id="UP001275436">
    <property type="component" value="Unassembled WGS sequence"/>
</dbReference>
<proteinExistence type="predicted"/>
<sequence length="585" mass="66699">MSIHRLLGDKAVQQVHLPSHQQLKSGDVVQGKVIKLFPDHKAKINLAGKQMIAQLETPLIIGERYHFQVKHTQDQILHLQVLANNFKNNTEQSAIQLIQQLGLKPTKISVAFMQSLIKQQMPFNQNSFIQSVHLLQSREAKEIPIKQQFGVLHNLMEKKLPISHAIFQSTMKLSTGGISNSIEALLKESRNQNIRFNPLLYQLEQVNSGFKTENMSIIKYMASDLNNTQTNGNLYHIFKNLGMISPSITKNQWNQAWMSMVENTPKSLVEGRTLPFSMDHSALMKGIDQLTANQSKIIELTRSMLQVNDGSVTHSKNLINFQKIADLLPESISLRFSEALMKGQPRSFLETLNNPNTYHELDNMLKTLQNPVLNHSPQLGKIQQLFLQQVQWMNQRAGLNYEHQLAHQQIDINNVKAQLIQLVQSSSGSLAEKAQQLLNHIQGIQINSITESNGFLQAFLQIPAQKLGLAKDIDLQFESKKTKDGKIDPEYCRVLFYLSLNNLKDTVIDMHVQKRNVTVTIYNDFTDLENFVGAMKENLNQGLKQNDYRLSSVHIKAMDSLNEGDKEHREKRYHPSSYQGVDFRV</sequence>